<accession>A0ABP7KUX9</accession>
<protein>
    <submittedName>
        <fullName evidence="2">Alpha/beta fold hydrolase</fullName>
    </submittedName>
</protein>
<evidence type="ECO:0000313" key="3">
    <source>
        <dbReference type="Proteomes" id="UP001500827"/>
    </source>
</evidence>
<name>A0ABP7KUX9_9SPHN</name>
<dbReference type="PRINTS" id="PR00111">
    <property type="entry name" value="ABHYDROLASE"/>
</dbReference>
<feature type="domain" description="AB hydrolase-1" evidence="1">
    <location>
        <begin position="57"/>
        <end position="299"/>
    </location>
</feature>
<dbReference type="Proteomes" id="UP001500827">
    <property type="component" value="Unassembled WGS sequence"/>
</dbReference>
<dbReference type="GO" id="GO:0016787">
    <property type="term" value="F:hydrolase activity"/>
    <property type="evidence" value="ECO:0007669"/>
    <property type="project" value="UniProtKB-KW"/>
</dbReference>
<dbReference type="SUPFAM" id="SSF53474">
    <property type="entry name" value="alpha/beta-Hydrolases"/>
    <property type="match status" value="1"/>
</dbReference>
<dbReference type="RefSeq" id="WP_344697816.1">
    <property type="nucleotide sequence ID" value="NZ_BAABBM010000001.1"/>
</dbReference>
<evidence type="ECO:0000313" key="2">
    <source>
        <dbReference type="EMBL" id="GAA3886454.1"/>
    </source>
</evidence>
<organism evidence="2 3">
    <name type="scientific">Sphingomonas limnosediminicola</name>
    <dbReference type="NCBI Taxonomy" id="940133"/>
    <lineage>
        <taxon>Bacteria</taxon>
        <taxon>Pseudomonadati</taxon>
        <taxon>Pseudomonadota</taxon>
        <taxon>Alphaproteobacteria</taxon>
        <taxon>Sphingomonadales</taxon>
        <taxon>Sphingomonadaceae</taxon>
        <taxon>Sphingomonas</taxon>
    </lineage>
</organism>
<reference evidence="3" key="1">
    <citation type="journal article" date="2019" name="Int. J. Syst. Evol. Microbiol.">
        <title>The Global Catalogue of Microorganisms (GCM) 10K type strain sequencing project: providing services to taxonomists for standard genome sequencing and annotation.</title>
        <authorList>
            <consortium name="The Broad Institute Genomics Platform"/>
            <consortium name="The Broad Institute Genome Sequencing Center for Infectious Disease"/>
            <person name="Wu L."/>
            <person name="Ma J."/>
        </authorList>
    </citation>
    <scope>NUCLEOTIDE SEQUENCE [LARGE SCALE GENOMIC DNA]</scope>
    <source>
        <strain evidence="3">JCM 17543</strain>
    </source>
</reference>
<dbReference type="PANTHER" id="PTHR46438:SF11">
    <property type="entry name" value="LIPASE-RELATED"/>
    <property type="match status" value="1"/>
</dbReference>
<keyword evidence="2" id="KW-0378">Hydrolase</keyword>
<sequence>MLRLALAFLLFILVLLLILRAAASLREQDVAPPKETMRFQTPLGGVAARVSGPANGPPIILVHGTAAWSGFWSEIATHLAQRGWRVVAIDLPPFGWSDHDAAGRYDRVSQAKRLSAVAAALGKPPIILGHSFGAGSVTELALRHPEQLRGVVLVDAALGELDPKSETTTAKALEFNPLAQVTAAAAITNPNAVEPFLRSMIYRKDQAHKRIPVLREPMQRSGTTSAYAAWLPNLLTKQDGAWSRESAKLSAIEVPVALIWGARDSVTPLPQGQRIAALTHARALRVLPSVGHIPHIEDPQRFEVALDQSLADLTKGER</sequence>
<proteinExistence type="predicted"/>
<evidence type="ECO:0000259" key="1">
    <source>
        <dbReference type="Pfam" id="PF00561"/>
    </source>
</evidence>
<keyword evidence="3" id="KW-1185">Reference proteome</keyword>
<dbReference type="Pfam" id="PF00561">
    <property type="entry name" value="Abhydrolase_1"/>
    <property type="match status" value="1"/>
</dbReference>
<dbReference type="InterPro" id="IPR000073">
    <property type="entry name" value="AB_hydrolase_1"/>
</dbReference>
<comment type="caution">
    <text evidence="2">The sequence shown here is derived from an EMBL/GenBank/DDBJ whole genome shotgun (WGS) entry which is preliminary data.</text>
</comment>
<dbReference type="InterPro" id="IPR000639">
    <property type="entry name" value="Epox_hydrolase-like"/>
</dbReference>
<dbReference type="PRINTS" id="PR00412">
    <property type="entry name" value="EPOXHYDRLASE"/>
</dbReference>
<gene>
    <name evidence="2" type="ORF">GCM10022276_01860</name>
</gene>
<dbReference type="Gene3D" id="3.40.50.1820">
    <property type="entry name" value="alpha/beta hydrolase"/>
    <property type="match status" value="1"/>
</dbReference>
<dbReference type="EMBL" id="BAABBM010000001">
    <property type="protein sequence ID" value="GAA3886454.1"/>
    <property type="molecule type" value="Genomic_DNA"/>
</dbReference>
<dbReference type="InterPro" id="IPR029058">
    <property type="entry name" value="AB_hydrolase_fold"/>
</dbReference>
<dbReference type="PANTHER" id="PTHR46438">
    <property type="entry name" value="ALPHA/BETA-HYDROLASES SUPERFAMILY PROTEIN"/>
    <property type="match status" value="1"/>
</dbReference>